<dbReference type="EMBL" id="CP018231">
    <property type="protein sequence ID" value="API56689.1"/>
    <property type="molecule type" value="Genomic_DNA"/>
</dbReference>
<dbReference type="Proteomes" id="UP000183050">
    <property type="component" value="Plasmid unnamed3"/>
</dbReference>
<evidence type="ECO:0008006" key="5">
    <source>
        <dbReference type="Google" id="ProtNLM"/>
    </source>
</evidence>
<keyword evidence="1" id="KW-0614">Plasmid</keyword>
<geneLocation type="plasmid" evidence="2">
    <name>unnamed3</name>
</geneLocation>
<dbReference type="AlphaFoldDB" id="A0A1B1CJJ1"/>
<dbReference type="OrthoDB" id="7775479at2"/>
<reference evidence="2 4" key="2">
    <citation type="submission" date="2016-11" db="EMBL/GenBank/DDBJ databases">
        <title>Rhizobium leguminosarum bv. viciae strain Vaf12 isolated from Vavilovia formosa root nodules from Russia, Dagestan.</title>
        <authorList>
            <person name="Kimeklis A."/>
        </authorList>
    </citation>
    <scope>NUCLEOTIDE SEQUENCE [LARGE SCALE GENOMIC DNA]</scope>
    <source>
        <strain evidence="2 4">Vaf-108</strain>
        <plasmid evidence="4">Plasmid unnamed3 sequence</plasmid>
        <plasmid evidence="2">unnamed3</plasmid>
    </source>
</reference>
<protein>
    <recommendedName>
        <fullName evidence="5">KTSC domain-containing protein</fullName>
    </recommendedName>
</protein>
<geneLocation type="plasmid" evidence="4">
    <name>unnamed3 sequence</name>
</geneLocation>
<dbReference type="EMBL" id="CP016287">
    <property type="protein sequence ID" value="ANP89896.1"/>
    <property type="molecule type" value="Genomic_DNA"/>
</dbReference>
<evidence type="ECO:0000313" key="3">
    <source>
        <dbReference type="Proteomes" id="UP000092691"/>
    </source>
</evidence>
<proteinExistence type="predicted"/>
<evidence type="ECO:0000313" key="4">
    <source>
        <dbReference type="Proteomes" id="UP000183050"/>
    </source>
</evidence>
<evidence type="ECO:0000313" key="2">
    <source>
        <dbReference type="EMBL" id="API56689.1"/>
    </source>
</evidence>
<evidence type="ECO:0000313" key="1">
    <source>
        <dbReference type="EMBL" id="ANP89896.1"/>
    </source>
</evidence>
<accession>A0A1B1CJJ1</accession>
<geneLocation type="plasmid" evidence="1 3">
    <name>unnamed1</name>
</geneLocation>
<sequence length="76" mass="8608">MPAYRDLDGDSGVVSYRYGADWIEVEFDRGPQRCYTYTYASAGAGHIEQMKRFANAGEGLNSYINKNVAKRYASKR</sequence>
<name>A0A1B1CJJ1_RHILE</name>
<reference evidence="1 3" key="1">
    <citation type="submission" date="2016-06" db="EMBL/GenBank/DDBJ databases">
        <title>Microsymbionts genomes from the relict species Vavilovia formosa.</title>
        <authorList>
            <person name="Chirak E."/>
            <person name="Kimeklis A."/>
            <person name="Andronov E."/>
        </authorList>
    </citation>
    <scope>NUCLEOTIDE SEQUENCE [LARGE SCALE GENOMIC DNA]</scope>
    <source>
        <strain evidence="1 3">Vaf10</strain>
        <plasmid evidence="3">Plasmid unnamed1</plasmid>
        <plasmid evidence="1">unnamed1</plasmid>
    </source>
</reference>
<dbReference type="Proteomes" id="UP000092691">
    <property type="component" value="Plasmid unnamed1"/>
</dbReference>
<organism evidence="1 3">
    <name type="scientific">Rhizobium leguminosarum</name>
    <dbReference type="NCBI Taxonomy" id="384"/>
    <lineage>
        <taxon>Bacteria</taxon>
        <taxon>Pseudomonadati</taxon>
        <taxon>Pseudomonadota</taxon>
        <taxon>Alphaproteobacteria</taxon>
        <taxon>Hyphomicrobiales</taxon>
        <taxon>Rhizobiaceae</taxon>
        <taxon>Rhizobium/Agrobacterium group</taxon>
        <taxon>Rhizobium</taxon>
    </lineage>
</organism>
<dbReference type="RefSeq" id="WP_065283461.1">
    <property type="nucleotide sequence ID" value="NZ_CP016287.1"/>
</dbReference>
<gene>
    <name evidence="1" type="ORF">BA011_29885</name>
    <name evidence="2" type="ORF">BMW22_35050</name>
</gene>